<dbReference type="RefSeq" id="WP_340292194.1">
    <property type="nucleotide sequence ID" value="NZ_JBBEOI010000063.1"/>
</dbReference>
<accession>A0ABV7WIM3</accession>
<comment type="cofactor">
    <cofactor evidence="3">
        <name>Cu cation</name>
        <dbReference type="ChEBI" id="CHEBI:23378"/>
    </cofactor>
    <text evidence="3">Binds 1 copper ion per subunit.</text>
</comment>
<keyword evidence="3" id="KW-0186">Copper</keyword>
<keyword evidence="6" id="KW-1185">Reference proteome</keyword>
<dbReference type="Gene3D" id="2.60.40.200">
    <property type="entry name" value="Superoxide dismutase, copper/zinc binding domain"/>
    <property type="match status" value="1"/>
</dbReference>
<evidence type="ECO:0000313" key="6">
    <source>
        <dbReference type="Proteomes" id="UP001595685"/>
    </source>
</evidence>
<evidence type="ECO:0000256" key="3">
    <source>
        <dbReference type="RuleBase" id="RU000393"/>
    </source>
</evidence>
<keyword evidence="3" id="KW-0560">Oxidoreductase</keyword>
<dbReference type="SUPFAM" id="SSF49329">
    <property type="entry name" value="Cu,Zn superoxide dismutase-like"/>
    <property type="match status" value="1"/>
</dbReference>
<comment type="function">
    <text evidence="2">Destroys radicals which are normally produced within the cells and which are toxic to biological systems. May play a role in favoring mycobacterial survival in phagocytes.</text>
</comment>
<keyword evidence="3" id="KW-0862">Zinc</keyword>
<dbReference type="EC" id="1.15.1.1" evidence="3"/>
<dbReference type="Pfam" id="PF00080">
    <property type="entry name" value="Sod_Cu"/>
    <property type="match status" value="1"/>
</dbReference>
<comment type="cofactor">
    <cofactor evidence="3">
        <name>Zn(2+)</name>
        <dbReference type="ChEBI" id="CHEBI:29105"/>
    </cofactor>
    <text evidence="3">Binds 1 zinc ion per subunit.</text>
</comment>
<protein>
    <recommendedName>
        <fullName evidence="3">Superoxide dismutase [Cu-Zn]</fullName>
        <ecNumber evidence="3">1.15.1.1</ecNumber>
    </recommendedName>
</protein>
<evidence type="ECO:0000259" key="4">
    <source>
        <dbReference type="Pfam" id="PF00080"/>
    </source>
</evidence>
<comment type="caution">
    <text evidence="5">The sequence shown here is derived from an EMBL/GenBank/DDBJ whole genome shotgun (WGS) entry which is preliminary data.</text>
</comment>
<dbReference type="EMBL" id="JBHRWW010000007">
    <property type="protein sequence ID" value="MFC3689078.1"/>
    <property type="molecule type" value="Genomic_DNA"/>
</dbReference>
<dbReference type="InterPro" id="IPR024134">
    <property type="entry name" value="SOD_Cu/Zn_/chaperone"/>
</dbReference>
<keyword evidence="3" id="KW-0479">Metal-binding</keyword>
<gene>
    <name evidence="5" type="ORF">ACFOLH_12065</name>
</gene>
<dbReference type="InterPro" id="IPR018152">
    <property type="entry name" value="SOD_Cu/Zn_BS"/>
</dbReference>
<organism evidence="5 6">
    <name type="scientific">Aquipuribacter hungaricus</name>
    <dbReference type="NCBI Taxonomy" id="545624"/>
    <lineage>
        <taxon>Bacteria</taxon>
        <taxon>Bacillati</taxon>
        <taxon>Actinomycetota</taxon>
        <taxon>Actinomycetes</taxon>
        <taxon>Micrococcales</taxon>
        <taxon>Intrasporangiaceae</taxon>
        <taxon>Aquipuribacter</taxon>
    </lineage>
</organism>
<dbReference type="PANTHER" id="PTHR10003">
    <property type="entry name" value="SUPEROXIDE DISMUTASE CU-ZN -RELATED"/>
    <property type="match status" value="1"/>
</dbReference>
<proteinExistence type="inferred from homology"/>
<dbReference type="PROSITE" id="PS00332">
    <property type="entry name" value="SOD_CU_ZN_2"/>
    <property type="match status" value="1"/>
</dbReference>
<comment type="similarity">
    <text evidence="1 3">Belongs to the Cu-Zn superoxide dismutase family.</text>
</comment>
<evidence type="ECO:0000313" key="5">
    <source>
        <dbReference type="EMBL" id="MFC3689078.1"/>
    </source>
</evidence>
<reference evidence="6" key="1">
    <citation type="journal article" date="2019" name="Int. J. Syst. Evol. Microbiol.">
        <title>The Global Catalogue of Microorganisms (GCM) 10K type strain sequencing project: providing services to taxonomists for standard genome sequencing and annotation.</title>
        <authorList>
            <consortium name="The Broad Institute Genomics Platform"/>
            <consortium name="The Broad Institute Genome Sequencing Center for Infectious Disease"/>
            <person name="Wu L."/>
            <person name="Ma J."/>
        </authorList>
    </citation>
    <scope>NUCLEOTIDE SEQUENCE [LARGE SCALE GENOMIC DNA]</scope>
    <source>
        <strain evidence="6">NCAIM B.02333</strain>
    </source>
</reference>
<comment type="catalytic activity">
    <reaction evidence="3">
        <text>2 superoxide + 2 H(+) = H2O2 + O2</text>
        <dbReference type="Rhea" id="RHEA:20696"/>
        <dbReference type="ChEBI" id="CHEBI:15378"/>
        <dbReference type="ChEBI" id="CHEBI:15379"/>
        <dbReference type="ChEBI" id="CHEBI:16240"/>
        <dbReference type="ChEBI" id="CHEBI:18421"/>
        <dbReference type="EC" id="1.15.1.1"/>
    </reaction>
</comment>
<sequence>MVLPGATTPRQDHDGETGMKSSTTAAALTVAVLGAGGSVTAATLDRGSEAGATGGRHVATMRLADGRAVGTVRMQADRDGTRVSVVLRMPDDLAAAGDTFHGFHVHANADPANGTGCVADPTAAPSTWFVSADGHYSQPGATHGDHAGDLPVVYVQEDGESRATFVTDRFTPADVAGRAVIVHAMPDNYANVPASQYTPTSPAATDLTARTGNAGDRVACGVISGG</sequence>
<feature type="domain" description="Superoxide dismutase copper/zinc binding" evidence="4">
    <location>
        <begin position="70"/>
        <end position="223"/>
    </location>
</feature>
<name>A0ABV7WIM3_9MICO</name>
<dbReference type="InterPro" id="IPR001424">
    <property type="entry name" value="SOD_Cu_Zn_dom"/>
</dbReference>
<evidence type="ECO:0000256" key="1">
    <source>
        <dbReference type="ARBA" id="ARBA00010457"/>
    </source>
</evidence>
<evidence type="ECO:0000256" key="2">
    <source>
        <dbReference type="ARBA" id="ARBA00024900"/>
    </source>
</evidence>
<dbReference type="InterPro" id="IPR036423">
    <property type="entry name" value="SOD-like_Cu/Zn_dom_sf"/>
</dbReference>
<dbReference type="Proteomes" id="UP001595685">
    <property type="component" value="Unassembled WGS sequence"/>
</dbReference>